<dbReference type="Pfam" id="PF24536">
    <property type="entry name" value="NXPE4_C"/>
    <property type="match status" value="1"/>
</dbReference>
<feature type="domain" description="NXPE C-terminal" evidence="2">
    <location>
        <begin position="256"/>
        <end position="474"/>
    </location>
</feature>
<dbReference type="RefSeq" id="XP_006817411.1">
    <property type="nucleotide sequence ID" value="XM_006817348.1"/>
</dbReference>
<dbReference type="Pfam" id="PF06312">
    <property type="entry name" value="Neurexophilin"/>
    <property type="match status" value="1"/>
</dbReference>
<reference evidence="4" key="1">
    <citation type="submission" date="2025-08" db="UniProtKB">
        <authorList>
            <consortium name="RefSeq"/>
        </authorList>
    </citation>
    <scope>IDENTIFICATION</scope>
    <source>
        <tissue evidence="4">Testes</tissue>
    </source>
</reference>
<proteinExistence type="inferred from homology"/>
<dbReference type="SUPFAM" id="SSF52266">
    <property type="entry name" value="SGNH hydrolase"/>
    <property type="match status" value="1"/>
</dbReference>
<evidence type="ECO:0000256" key="1">
    <source>
        <dbReference type="ARBA" id="ARBA00005431"/>
    </source>
</evidence>
<evidence type="ECO:0000313" key="4">
    <source>
        <dbReference type="RefSeq" id="XP_006817411.1"/>
    </source>
</evidence>
<dbReference type="SUPFAM" id="SSF81296">
    <property type="entry name" value="E set domains"/>
    <property type="match status" value="1"/>
</dbReference>
<dbReference type="InterPro" id="IPR057106">
    <property type="entry name" value="NXPE4_C"/>
</dbReference>
<dbReference type="PANTHER" id="PTHR16165:SF5">
    <property type="entry name" value="NXPE FAMILY MEMBER 3"/>
    <property type="match status" value="1"/>
</dbReference>
<gene>
    <name evidence="4" type="primary">LOC102805731</name>
</gene>
<evidence type="ECO:0000313" key="3">
    <source>
        <dbReference type="Proteomes" id="UP000694865"/>
    </source>
</evidence>
<dbReference type="Proteomes" id="UP000694865">
    <property type="component" value="Unplaced"/>
</dbReference>
<dbReference type="PANTHER" id="PTHR16165">
    <property type="entry name" value="NXPE FAMILY MEMBER"/>
    <property type="match status" value="1"/>
</dbReference>
<comment type="similarity">
    <text evidence="1">Belongs to the NXPE family.</text>
</comment>
<name>A0ABM0MBM0_SACKO</name>
<dbReference type="Gene3D" id="3.40.50.1110">
    <property type="entry name" value="SGNH hydrolase"/>
    <property type="match status" value="1"/>
</dbReference>
<dbReference type="InterPro" id="IPR036514">
    <property type="entry name" value="SGNH_hydro_sf"/>
</dbReference>
<organism evidence="3 4">
    <name type="scientific">Saccoglossus kowalevskii</name>
    <name type="common">Acorn worm</name>
    <dbReference type="NCBI Taxonomy" id="10224"/>
    <lineage>
        <taxon>Eukaryota</taxon>
        <taxon>Metazoa</taxon>
        <taxon>Hemichordata</taxon>
        <taxon>Enteropneusta</taxon>
        <taxon>Harrimaniidae</taxon>
        <taxon>Saccoglossus</taxon>
    </lineage>
</organism>
<dbReference type="InterPro" id="IPR026845">
    <property type="entry name" value="NXPH/NXPE"/>
</dbReference>
<accession>A0ABM0MBM0</accession>
<protein>
    <submittedName>
        <fullName evidence="4">NXPE family member 4-like</fullName>
    </submittedName>
</protein>
<dbReference type="GeneID" id="102805731"/>
<evidence type="ECO:0000259" key="2">
    <source>
        <dbReference type="Pfam" id="PF24536"/>
    </source>
</evidence>
<keyword evidence="3" id="KW-1185">Reference proteome</keyword>
<sequence>MAAVIWFTLQPDDRIPTKIKQGEIIHVVIDAYDMYGEKRHIGGDFFCGVMYNTKLNKRTSGKVVDFRNGTYSAYFYAGWHGYANITITLWHTREAKRWIDTVYRPNEHHVDWLGHFKMGDRLEKSLCHVIRDGVWKNKCEYRNEHALGNTVFICDRPATLPCDSLHVVYSVRQSLGEHVDDVLQPEQKFMFERMTDMRFISSRPYLATDVFGSPMGVHIEGNSKGNKDVLNSRPPCQPRLPVYVESNGWWDDHTSWTSLVCRTSHWTNDTIPECLTNKTVYLLGDSTLRQWHECLTVMMQQNVTNNSTNRFFSDTRYNITLEFIFHAIMIGSHVVNFRDQHFETDVIDSIQQCNVVIVLSLSYHFATWSKESYLERLLCVQRAIQRLQLRCPGVDVIVKSSHPRDHNTVQSHIHSSDWTLFNMNRISREIFERIGVGFIDVWDMSQSHVAQNNVHMPIESVIRQQIDIFLSFICSKSH</sequence>
<dbReference type="InterPro" id="IPR014756">
    <property type="entry name" value="Ig_E-set"/>
</dbReference>